<feature type="transmembrane region" description="Helical" evidence="1">
    <location>
        <begin position="7"/>
        <end position="28"/>
    </location>
</feature>
<protein>
    <submittedName>
        <fullName evidence="2">Uncharacterized protein</fullName>
    </submittedName>
</protein>
<keyword evidence="1" id="KW-1133">Transmembrane helix</keyword>
<evidence type="ECO:0000256" key="1">
    <source>
        <dbReference type="SAM" id="Phobius"/>
    </source>
</evidence>
<accession>A0A2H0UIH2</accession>
<sequence length="118" mass="13064">MKKFFNIFFVTLGVIFLVIILASIVFVITDPFNLKPLIFGGESTQSTSNTSSDSHPLLNESQEQALEKFGIDPAQVPSEISPEQEACFEEKLGKERVEEIKAGDSPTATDYFKAKDCI</sequence>
<evidence type="ECO:0000313" key="3">
    <source>
        <dbReference type="Proteomes" id="UP000229612"/>
    </source>
</evidence>
<reference evidence="3" key="1">
    <citation type="submission" date="2017-09" db="EMBL/GenBank/DDBJ databases">
        <title>Depth-based differentiation of microbial function through sediment-hosted aquifers and enrichment of novel symbionts in the deep terrestrial subsurface.</title>
        <authorList>
            <person name="Probst A.J."/>
            <person name="Ladd B."/>
            <person name="Jarett J.K."/>
            <person name="Geller-Mcgrath D.E."/>
            <person name="Sieber C.M.K."/>
            <person name="Emerson J.B."/>
            <person name="Anantharaman K."/>
            <person name="Thomas B.C."/>
            <person name="Malmstrom R."/>
            <person name="Stieglmeier M."/>
            <person name="Klingl A."/>
            <person name="Woyke T."/>
            <person name="Ryan C.M."/>
            <person name="Banfield J.F."/>
        </authorList>
    </citation>
    <scope>NUCLEOTIDE SEQUENCE [LARGE SCALE GENOMIC DNA]</scope>
</reference>
<keyword evidence="1" id="KW-0812">Transmembrane</keyword>
<dbReference type="EMBL" id="PFBG01000003">
    <property type="protein sequence ID" value="PIR86207.1"/>
    <property type="molecule type" value="Genomic_DNA"/>
</dbReference>
<name>A0A2H0UIH2_9BACT</name>
<dbReference type="AlphaFoldDB" id="A0A2H0UIH2"/>
<gene>
    <name evidence="2" type="ORF">COU14_00285</name>
</gene>
<keyword evidence="1" id="KW-0472">Membrane</keyword>
<evidence type="ECO:0000313" key="2">
    <source>
        <dbReference type="EMBL" id="PIR86207.1"/>
    </source>
</evidence>
<organism evidence="2 3">
    <name type="scientific">Candidatus Kaiserbacteria bacterium CG10_big_fil_rev_8_21_14_0_10_44_10</name>
    <dbReference type="NCBI Taxonomy" id="1974606"/>
    <lineage>
        <taxon>Bacteria</taxon>
        <taxon>Candidatus Kaiseribacteriota</taxon>
    </lineage>
</organism>
<dbReference type="Proteomes" id="UP000229612">
    <property type="component" value="Unassembled WGS sequence"/>
</dbReference>
<proteinExistence type="predicted"/>
<comment type="caution">
    <text evidence="2">The sequence shown here is derived from an EMBL/GenBank/DDBJ whole genome shotgun (WGS) entry which is preliminary data.</text>
</comment>